<dbReference type="NCBIfam" id="NF004061">
    <property type="entry name" value="PRK05576.1-4"/>
    <property type="match status" value="1"/>
</dbReference>
<dbReference type="PIRSF" id="PIRSF036427">
    <property type="entry name" value="Precrrn-2_mtase"/>
    <property type="match status" value="1"/>
</dbReference>
<dbReference type="Gene3D" id="3.40.1010.10">
    <property type="entry name" value="Cobalt-precorrin-4 Transmethylase, Domain 1"/>
    <property type="match status" value="1"/>
</dbReference>
<dbReference type="InterPro" id="IPR003043">
    <property type="entry name" value="Uropor_MeTrfase_CS"/>
</dbReference>
<gene>
    <name evidence="9" type="ORF">FRIFI_2578</name>
</gene>
<keyword evidence="10" id="KW-1185">Reference proteome</keyword>
<keyword evidence="9" id="KW-0456">Lyase</keyword>
<dbReference type="GO" id="GO:0004851">
    <property type="term" value="F:uroporphyrin-III C-methyltransferase activity"/>
    <property type="evidence" value="ECO:0007669"/>
    <property type="project" value="UniProtKB-EC"/>
</dbReference>
<dbReference type="PANTHER" id="PTHR43467">
    <property type="entry name" value="COBALT-PRECORRIN-2 C(20)-METHYLTRANSFERASE"/>
    <property type="match status" value="1"/>
</dbReference>
<dbReference type="InterPro" id="IPR012382">
    <property type="entry name" value="CobI/CbiL"/>
</dbReference>
<dbReference type="InterPro" id="IPR000878">
    <property type="entry name" value="4pyrrol_Mease"/>
</dbReference>
<reference evidence="9 10" key="1">
    <citation type="submission" date="2014-09" db="EMBL/GenBank/DDBJ databases">
        <authorList>
            <person name="Hornung B.V."/>
        </authorList>
    </citation>
    <scope>NUCLEOTIDE SEQUENCE [LARGE SCALE GENOMIC DNA]</scope>
    <source>
        <strain evidence="9 10">FRIFI</strain>
    </source>
</reference>
<keyword evidence="9" id="KW-0560">Oxidoreductase</keyword>
<sequence>MAKFYGIGTGPGDSSLLTIKAVETLEKLDILYTPEAKKGGESLALSIVSKYLPEKLEIKSRHFPMNFNDGEKIVAWNKIADEIVEDVKEGKNVGFVTLGDPMIYSTYVYIMERLIGDIDVETIPGISSFSNIASNQNFPLVMDREPLIIIPCTIEEEKIDYALENYSSIVLMKVYKNFKEIVAKLEKNGLIEHAILVSNSSQDKEVVYYDLREVNLEEKISYFSTILVNKEVKKEAQVG</sequence>
<evidence type="ECO:0000256" key="3">
    <source>
        <dbReference type="ARBA" id="ARBA00022573"/>
    </source>
</evidence>
<feature type="domain" description="Tetrapyrrole methylase" evidence="8">
    <location>
        <begin position="3"/>
        <end position="208"/>
    </location>
</feature>
<name>A0A2P2BUQ1_9FIRM</name>
<evidence type="ECO:0000256" key="1">
    <source>
        <dbReference type="ARBA" id="ARBA00004953"/>
    </source>
</evidence>
<dbReference type="CDD" id="cd11645">
    <property type="entry name" value="Precorrin_2_C20_MT"/>
    <property type="match status" value="1"/>
</dbReference>
<dbReference type="KEGG" id="rhom:FRIFI_2578"/>
<dbReference type="InterPro" id="IPR014777">
    <property type="entry name" value="4pyrrole_Mease_sub1"/>
</dbReference>
<evidence type="ECO:0000256" key="6">
    <source>
        <dbReference type="ARBA" id="ARBA00022691"/>
    </source>
</evidence>
<dbReference type="Pfam" id="PF00590">
    <property type="entry name" value="TP_methylase"/>
    <property type="match status" value="1"/>
</dbReference>
<dbReference type="InterPro" id="IPR035996">
    <property type="entry name" value="4pyrrol_Methylase_sf"/>
</dbReference>
<protein>
    <submittedName>
        <fullName evidence="9">Cobalt-precorrin-2 C(20)-methyltransferase</fullName>
        <ecNumber evidence="9">1.3.1.76</ecNumber>
        <ecNumber evidence="9">2.1.1.107</ecNumber>
        <ecNumber evidence="9">4.99.1.4</ecNumber>
    </submittedName>
</protein>
<dbReference type="Gene3D" id="3.30.950.10">
    <property type="entry name" value="Methyltransferase, Cobalt-precorrin-4 Transmethylase, Domain 2"/>
    <property type="match status" value="1"/>
</dbReference>
<dbReference type="GO" id="GO:0009236">
    <property type="term" value="P:cobalamin biosynthetic process"/>
    <property type="evidence" value="ECO:0007669"/>
    <property type="project" value="UniProtKB-UniRule"/>
</dbReference>
<comment type="pathway">
    <text evidence="1">Cofactor biosynthesis; adenosylcobalamin biosynthesis.</text>
</comment>
<proteinExistence type="inferred from homology"/>
<dbReference type="GO" id="GO:0030788">
    <property type="term" value="F:precorrin-2 C20-methyltransferase activity"/>
    <property type="evidence" value="ECO:0007669"/>
    <property type="project" value="InterPro"/>
</dbReference>
<evidence type="ECO:0000256" key="5">
    <source>
        <dbReference type="ARBA" id="ARBA00022679"/>
    </source>
</evidence>
<dbReference type="PROSITE" id="PS00839">
    <property type="entry name" value="SUMT_1"/>
    <property type="match status" value="1"/>
</dbReference>
<dbReference type="EMBL" id="LN650648">
    <property type="protein sequence ID" value="CEI74100.1"/>
    <property type="molecule type" value="Genomic_DNA"/>
</dbReference>
<dbReference type="NCBIfam" id="NF004059">
    <property type="entry name" value="PRK05576.1-2"/>
    <property type="match status" value="1"/>
</dbReference>
<dbReference type="AlphaFoldDB" id="A0A2P2BUQ1"/>
<evidence type="ECO:0000256" key="2">
    <source>
        <dbReference type="ARBA" id="ARBA00005879"/>
    </source>
</evidence>
<dbReference type="GO" id="GO:0032259">
    <property type="term" value="P:methylation"/>
    <property type="evidence" value="ECO:0007669"/>
    <property type="project" value="UniProtKB-KW"/>
</dbReference>
<dbReference type="EC" id="1.3.1.76" evidence="9"/>
<comment type="similarity">
    <text evidence="2 7">Belongs to the precorrin methyltransferase family.</text>
</comment>
<dbReference type="PANTHER" id="PTHR43467:SF2">
    <property type="entry name" value="COBALT-PRECORRIN-2 C(20)-METHYLTRANSFERASE"/>
    <property type="match status" value="1"/>
</dbReference>
<accession>A0A2P2BUQ1</accession>
<dbReference type="GO" id="GO:0051266">
    <property type="term" value="F:sirohydrochlorin ferrochelatase activity"/>
    <property type="evidence" value="ECO:0007669"/>
    <property type="project" value="UniProtKB-EC"/>
</dbReference>
<dbReference type="InterPro" id="IPR014776">
    <property type="entry name" value="4pyrrole_Mease_sub2"/>
</dbReference>
<dbReference type="UniPathway" id="UPA00148"/>
<keyword evidence="6" id="KW-0949">S-adenosyl-L-methionine</keyword>
<keyword evidence="4 9" id="KW-0489">Methyltransferase</keyword>
<evidence type="ECO:0000259" key="8">
    <source>
        <dbReference type="Pfam" id="PF00590"/>
    </source>
</evidence>
<keyword evidence="3" id="KW-0169">Cobalamin biosynthesis</keyword>
<keyword evidence="5 9" id="KW-0808">Transferase</keyword>
<evidence type="ECO:0000313" key="10">
    <source>
        <dbReference type="Proteomes" id="UP000245695"/>
    </source>
</evidence>
<evidence type="ECO:0000256" key="4">
    <source>
        <dbReference type="ARBA" id="ARBA00022603"/>
    </source>
</evidence>
<dbReference type="EC" id="4.99.1.4" evidence="9"/>
<dbReference type="RefSeq" id="WP_195941057.1">
    <property type="nucleotide sequence ID" value="NZ_JAKNTL010000002.1"/>
</dbReference>
<dbReference type="GO" id="GO:0043115">
    <property type="term" value="F:precorrin-2 dehydrogenase activity"/>
    <property type="evidence" value="ECO:0007669"/>
    <property type="project" value="UniProtKB-EC"/>
</dbReference>
<dbReference type="NCBIfam" id="TIGR01467">
    <property type="entry name" value="cobI_cbiL"/>
    <property type="match status" value="1"/>
</dbReference>
<evidence type="ECO:0000256" key="7">
    <source>
        <dbReference type="PIRNR" id="PIRNR036427"/>
    </source>
</evidence>
<dbReference type="SUPFAM" id="SSF53790">
    <property type="entry name" value="Tetrapyrrole methylase"/>
    <property type="match status" value="1"/>
</dbReference>
<organism evidence="9 10">
    <name type="scientific">Romboutsia hominis</name>
    <dbReference type="NCBI Taxonomy" id="1507512"/>
    <lineage>
        <taxon>Bacteria</taxon>
        <taxon>Bacillati</taxon>
        <taxon>Bacillota</taxon>
        <taxon>Clostridia</taxon>
        <taxon>Peptostreptococcales</taxon>
        <taxon>Peptostreptococcaceae</taxon>
        <taxon>Romboutsia</taxon>
    </lineage>
</organism>
<dbReference type="InterPro" id="IPR006364">
    <property type="entry name" value="CobI/CbiL/CobIJ_dom"/>
</dbReference>
<dbReference type="Proteomes" id="UP000245695">
    <property type="component" value="Chromosome 1"/>
</dbReference>
<dbReference type="EC" id="2.1.1.107" evidence="9"/>
<evidence type="ECO:0000313" key="9">
    <source>
        <dbReference type="EMBL" id="CEI74100.1"/>
    </source>
</evidence>